<evidence type="ECO:0000256" key="1">
    <source>
        <dbReference type="SAM" id="MobiDB-lite"/>
    </source>
</evidence>
<accession>A0A8H7ACG4</accession>
<comment type="caution">
    <text evidence="2">The sequence shown here is derived from an EMBL/GenBank/DDBJ whole genome shotgun (WGS) entry which is preliminary data.</text>
</comment>
<keyword evidence="3" id="KW-1185">Reference proteome</keyword>
<feature type="compositionally biased region" description="Basic and acidic residues" evidence="1">
    <location>
        <begin position="28"/>
        <end position="42"/>
    </location>
</feature>
<organism evidence="2 3">
    <name type="scientific">Endocarpon pusillum</name>
    <dbReference type="NCBI Taxonomy" id="364733"/>
    <lineage>
        <taxon>Eukaryota</taxon>
        <taxon>Fungi</taxon>
        <taxon>Dikarya</taxon>
        <taxon>Ascomycota</taxon>
        <taxon>Pezizomycotina</taxon>
        <taxon>Eurotiomycetes</taxon>
        <taxon>Chaetothyriomycetidae</taxon>
        <taxon>Verrucariales</taxon>
        <taxon>Verrucariaceae</taxon>
        <taxon>Endocarpon</taxon>
    </lineage>
</organism>
<evidence type="ECO:0000313" key="2">
    <source>
        <dbReference type="EMBL" id="KAF7502715.1"/>
    </source>
</evidence>
<dbReference type="AlphaFoldDB" id="A0A8H7ACG4"/>
<sequence>MRWRIKGVSRSSPAHNLTKILTTTITRQPRDRGNSDHAHESESVECTQKSNDAEGGTTIGEHEKCRVM</sequence>
<reference evidence="2" key="1">
    <citation type="submission" date="2020-02" db="EMBL/GenBank/DDBJ databases">
        <authorList>
            <person name="Palmer J.M."/>
        </authorList>
    </citation>
    <scope>NUCLEOTIDE SEQUENCE</scope>
    <source>
        <strain evidence="2">EPUS1.4</strain>
        <tissue evidence="2">Thallus</tissue>
    </source>
</reference>
<dbReference type="Proteomes" id="UP000606974">
    <property type="component" value="Unassembled WGS sequence"/>
</dbReference>
<protein>
    <submittedName>
        <fullName evidence="2">Uncharacterized protein</fullName>
    </submittedName>
</protein>
<feature type="region of interest" description="Disordered" evidence="1">
    <location>
        <begin position="23"/>
        <end position="68"/>
    </location>
</feature>
<name>A0A8H7ACG4_9EURO</name>
<proteinExistence type="predicted"/>
<dbReference type="EMBL" id="JAACFV010000225">
    <property type="protein sequence ID" value="KAF7502715.1"/>
    <property type="molecule type" value="Genomic_DNA"/>
</dbReference>
<gene>
    <name evidence="2" type="ORF">GJ744_005223</name>
</gene>
<evidence type="ECO:0000313" key="3">
    <source>
        <dbReference type="Proteomes" id="UP000606974"/>
    </source>
</evidence>